<keyword evidence="5" id="KW-0998">Cell outer membrane</keyword>
<dbReference type="InterPro" id="IPR033985">
    <property type="entry name" value="SusD-like_N"/>
</dbReference>
<dbReference type="Pfam" id="PF07980">
    <property type="entry name" value="SusD_RagB"/>
    <property type="match status" value="1"/>
</dbReference>
<evidence type="ECO:0000259" key="6">
    <source>
        <dbReference type="Pfam" id="PF07980"/>
    </source>
</evidence>
<evidence type="ECO:0000256" key="5">
    <source>
        <dbReference type="ARBA" id="ARBA00023237"/>
    </source>
</evidence>
<sequence length="544" mass="61673">MKIRNILYAIAFTMPVLTSCVDLERYPLEELSDNSYWKAPKDAEMAVSDLYRSLPYWDVDDAINSDDAVHGIKWAAGNVSIGIYDPSDFSWSDNYAAIRKANTVFAKIDNIVNYDTAEKNKVLGQAHFFRAFQYFTLIQQFGDVPYTDSPLALADQADVKRMPRDEVYTKMMADFDKAIEYLPKSWPAADYGRITKGAAMAMKARAALYYSQWNVAAEYAKKVMDLGEYALYDKENTGKYQELFWEKADGCEEFILVRQFKESENSWYLIGWEAFPTKGWGGINPTQSLVDAFEDIEGAPIAESKIYNEKKPFENRDPRLEVNVLHDGEMMYGVNIKVAPLKSSGVTGIGQHGDATATGYYQQKWLDPSIEPSSKGWDMGKDAVVIRYAEMLLTYAEAKNELSPLDPSAFDAVNQVRKRVGMPELQNTDASKPTYCGTQDALRQRIRNEWRVEFALEGGKRQWDIRRWGIAKEVLNAPFLGLKYKLVDSSSAVDGDGGKICILYEGENIKLTGSKYEDHNYLYPIPQSERDLNSNLTQNPGYPN</sequence>
<keyword evidence="9" id="KW-1185">Reference proteome</keyword>
<dbReference type="InterPro" id="IPR011990">
    <property type="entry name" value="TPR-like_helical_dom_sf"/>
</dbReference>
<comment type="caution">
    <text evidence="8">The sequence shown here is derived from an EMBL/GenBank/DDBJ whole genome shotgun (WGS) entry which is preliminary data.</text>
</comment>
<dbReference type="RefSeq" id="WP_125239475.1">
    <property type="nucleotide sequence ID" value="NZ_RQYF01000043.1"/>
</dbReference>
<feature type="domain" description="SusD-like N-terminal" evidence="7">
    <location>
        <begin position="87"/>
        <end position="207"/>
    </location>
</feature>
<dbReference type="Pfam" id="PF14322">
    <property type="entry name" value="SusD-like_3"/>
    <property type="match status" value="1"/>
</dbReference>
<accession>A0A3P2A4M1</accession>
<evidence type="ECO:0000256" key="3">
    <source>
        <dbReference type="ARBA" id="ARBA00022729"/>
    </source>
</evidence>
<organism evidence="8 9">
    <name type="scientific">Prevotella heparinolytica</name>
    <dbReference type="NCBI Taxonomy" id="28113"/>
    <lineage>
        <taxon>Bacteria</taxon>
        <taxon>Pseudomonadati</taxon>
        <taxon>Bacteroidota</taxon>
        <taxon>Bacteroidia</taxon>
        <taxon>Bacteroidales</taxon>
        <taxon>Bacteroidaceae</taxon>
        <taxon>Bacteroides</taxon>
    </lineage>
</organism>
<dbReference type="Proteomes" id="UP000279562">
    <property type="component" value="Unassembled WGS sequence"/>
</dbReference>
<gene>
    <name evidence="8" type="ORF">EII33_09220</name>
</gene>
<name>A0A3P2A4M1_9BACE</name>
<evidence type="ECO:0000313" key="8">
    <source>
        <dbReference type="EMBL" id="RRD89915.1"/>
    </source>
</evidence>
<dbReference type="GO" id="GO:0009279">
    <property type="term" value="C:cell outer membrane"/>
    <property type="evidence" value="ECO:0007669"/>
    <property type="project" value="UniProtKB-SubCell"/>
</dbReference>
<evidence type="ECO:0000256" key="4">
    <source>
        <dbReference type="ARBA" id="ARBA00023136"/>
    </source>
</evidence>
<dbReference type="PROSITE" id="PS51257">
    <property type="entry name" value="PROKAR_LIPOPROTEIN"/>
    <property type="match status" value="1"/>
</dbReference>
<keyword evidence="3" id="KW-0732">Signal</keyword>
<evidence type="ECO:0000256" key="1">
    <source>
        <dbReference type="ARBA" id="ARBA00004442"/>
    </source>
</evidence>
<proteinExistence type="inferred from homology"/>
<comment type="similarity">
    <text evidence="2">Belongs to the SusD family.</text>
</comment>
<keyword evidence="4" id="KW-0472">Membrane</keyword>
<evidence type="ECO:0000259" key="7">
    <source>
        <dbReference type="Pfam" id="PF14322"/>
    </source>
</evidence>
<evidence type="ECO:0000256" key="2">
    <source>
        <dbReference type="ARBA" id="ARBA00006275"/>
    </source>
</evidence>
<comment type="subcellular location">
    <subcellularLocation>
        <location evidence="1">Cell outer membrane</location>
    </subcellularLocation>
</comment>
<feature type="domain" description="RagB/SusD" evidence="6">
    <location>
        <begin position="275"/>
        <end position="542"/>
    </location>
</feature>
<dbReference type="SUPFAM" id="SSF48452">
    <property type="entry name" value="TPR-like"/>
    <property type="match status" value="1"/>
</dbReference>
<dbReference type="Gene3D" id="1.25.40.390">
    <property type="match status" value="1"/>
</dbReference>
<dbReference type="EMBL" id="RQYF01000043">
    <property type="protein sequence ID" value="RRD89915.1"/>
    <property type="molecule type" value="Genomic_DNA"/>
</dbReference>
<protein>
    <submittedName>
        <fullName evidence="8">RagB/SusD family nutrient uptake outer membrane protein</fullName>
    </submittedName>
</protein>
<dbReference type="InterPro" id="IPR012944">
    <property type="entry name" value="SusD_RagB_dom"/>
</dbReference>
<dbReference type="AlphaFoldDB" id="A0A3P2A4M1"/>
<reference evidence="8 9" key="1">
    <citation type="submission" date="2018-11" db="EMBL/GenBank/DDBJ databases">
        <title>Genomes From Bacteria Associated with the Canine Oral Cavity: a Test Case for Automated Genome-Based Taxonomic Assignment.</title>
        <authorList>
            <person name="Coil D.A."/>
            <person name="Jospin G."/>
            <person name="Darling A.E."/>
            <person name="Wallis C."/>
            <person name="Davis I.J."/>
            <person name="Harris S."/>
            <person name="Eisen J.A."/>
            <person name="Holcombe L.J."/>
            <person name="O'Flynn C."/>
        </authorList>
    </citation>
    <scope>NUCLEOTIDE SEQUENCE [LARGE SCALE GENOMIC DNA]</scope>
    <source>
        <strain evidence="8 9">OH1047_COT-310</strain>
    </source>
</reference>
<evidence type="ECO:0000313" key="9">
    <source>
        <dbReference type="Proteomes" id="UP000279562"/>
    </source>
</evidence>